<evidence type="ECO:0000313" key="2">
    <source>
        <dbReference type="EMBL" id="CAB4332539.1"/>
    </source>
</evidence>
<dbReference type="SUPFAM" id="SSF54593">
    <property type="entry name" value="Glyoxalase/Bleomycin resistance protein/Dihydroxybiphenyl dioxygenase"/>
    <property type="match status" value="1"/>
</dbReference>
<evidence type="ECO:0000259" key="1">
    <source>
        <dbReference type="Pfam" id="PF00903"/>
    </source>
</evidence>
<gene>
    <name evidence="2" type="ORF">UFOPK3775_00292</name>
</gene>
<accession>A0A6J5YWT7</accession>
<dbReference type="AlphaFoldDB" id="A0A6J5YWT7"/>
<dbReference type="InterPro" id="IPR029068">
    <property type="entry name" value="Glyas_Bleomycin-R_OHBP_Dase"/>
</dbReference>
<protein>
    <submittedName>
        <fullName evidence="2">Unannotated protein</fullName>
    </submittedName>
</protein>
<dbReference type="Pfam" id="PF00903">
    <property type="entry name" value="Glyoxalase"/>
    <property type="match status" value="1"/>
</dbReference>
<dbReference type="Gene3D" id="3.10.180.10">
    <property type="entry name" value="2,3-Dihydroxybiphenyl 1,2-Dioxygenase, domain 1"/>
    <property type="match status" value="1"/>
</dbReference>
<proteinExistence type="predicted"/>
<reference evidence="2" key="1">
    <citation type="submission" date="2020-05" db="EMBL/GenBank/DDBJ databases">
        <authorList>
            <person name="Chiriac C."/>
            <person name="Salcher M."/>
            <person name="Ghai R."/>
            <person name="Kavagutti S V."/>
        </authorList>
    </citation>
    <scope>NUCLEOTIDE SEQUENCE</scope>
</reference>
<dbReference type="EMBL" id="CAESAK010000024">
    <property type="protein sequence ID" value="CAB4332539.1"/>
    <property type="molecule type" value="Genomic_DNA"/>
</dbReference>
<sequence>MTTIVLWVSDINRQANFYSALLDAPIKNESEEFCEVGNERNSVLLHLLPEQFRVQPGSLVPVQEEVAIKPVFTVVSIEAATARTASQEIRITGEVKTYGEVSYLDCIDPEGNVIQISEARSN</sequence>
<name>A0A6J5YWT7_9ZZZZ</name>
<dbReference type="InterPro" id="IPR004360">
    <property type="entry name" value="Glyas_Fos-R_dOase_dom"/>
</dbReference>
<feature type="domain" description="Glyoxalase/fosfomycin resistance/dioxygenase" evidence="1">
    <location>
        <begin position="4"/>
        <end position="116"/>
    </location>
</feature>
<organism evidence="2">
    <name type="scientific">freshwater metagenome</name>
    <dbReference type="NCBI Taxonomy" id="449393"/>
    <lineage>
        <taxon>unclassified sequences</taxon>
        <taxon>metagenomes</taxon>
        <taxon>ecological metagenomes</taxon>
    </lineage>
</organism>